<organism evidence="2">
    <name type="scientific">Naegleria gruberi</name>
    <name type="common">Amoeba</name>
    <dbReference type="NCBI Taxonomy" id="5762"/>
    <lineage>
        <taxon>Eukaryota</taxon>
        <taxon>Discoba</taxon>
        <taxon>Heterolobosea</taxon>
        <taxon>Tetramitia</taxon>
        <taxon>Eutetramitia</taxon>
        <taxon>Vahlkampfiidae</taxon>
        <taxon>Naegleria</taxon>
    </lineage>
</organism>
<dbReference type="VEuPathDB" id="AmoebaDB:NAEGRDRAFT_76110"/>
<name>D2W3Y4_NAEGR</name>
<dbReference type="EMBL" id="GG738935">
    <property type="protein sequence ID" value="EFC36218.1"/>
    <property type="molecule type" value="Genomic_DNA"/>
</dbReference>
<sequence length="350" mass="39748">MTSFDLSSSNPIQGGTVPQSFDFDSSIMVPTPSTTTTTNQQVFNLSQNSVTYEDTLHTFLTEKDGNKYYKGFKRTYKSTNNEIVREQMFWIGDFIQFNIFVSQTEPPTIHEGKITSVYSCTFMGNIKKCKVQMLRSHEEVKSMMGVVGEDLMKKKDDFRRYMTDLEGEIPLNTITGRVFVVRDAKELKQRCGYYVENDDQVNTIDNDCYIEKLTNPLSQTNSQQQTNSVTIQSLTFSWAMKDYKSPPSNHYDYYSSCIIGSGSLLMLSVGNVCQLEIKIPQSQQLNVGAPTSKIIMGRVSKMFEDKTTLENLKYLSIEEISSHKKTPSLTFTGCVKNIPVTDILSIKKQL</sequence>
<keyword evidence="2" id="KW-1185">Reference proteome</keyword>
<dbReference type="OMA" id="REQMFWI"/>
<dbReference type="AlphaFoldDB" id="D2W3Y4"/>
<proteinExistence type="predicted"/>
<dbReference type="Proteomes" id="UP000006671">
    <property type="component" value="Unassembled WGS sequence"/>
</dbReference>
<reference evidence="1 2" key="1">
    <citation type="journal article" date="2010" name="Cell">
        <title>The genome of Naegleria gruberi illuminates early eukaryotic versatility.</title>
        <authorList>
            <person name="Fritz-Laylin L.K."/>
            <person name="Prochnik S.E."/>
            <person name="Ginger M.L."/>
            <person name="Dacks J.B."/>
            <person name="Carpenter M.L."/>
            <person name="Field M.C."/>
            <person name="Kuo A."/>
            <person name="Paredez A."/>
            <person name="Chapman J."/>
            <person name="Pham J."/>
            <person name="Shu S."/>
            <person name="Neupane R."/>
            <person name="Cipriano M."/>
            <person name="Mancuso J."/>
            <person name="Tu H."/>
            <person name="Salamov A."/>
            <person name="Lindquist E."/>
            <person name="Shapiro H."/>
            <person name="Lucas S."/>
            <person name="Grigoriev I.V."/>
            <person name="Cande W.Z."/>
            <person name="Fulton C."/>
            <person name="Rokhsar D.S."/>
            <person name="Dawson S.C."/>
        </authorList>
    </citation>
    <scope>NUCLEOTIDE SEQUENCE [LARGE SCALE GENOMIC DNA]</scope>
    <source>
        <strain evidence="1 2">NEG-M</strain>
    </source>
</reference>
<dbReference type="InParanoid" id="D2W3Y4"/>
<accession>D2W3Y4</accession>
<dbReference type="KEGG" id="ngr:NAEGRDRAFT_76110"/>
<evidence type="ECO:0000313" key="2">
    <source>
        <dbReference type="Proteomes" id="UP000006671"/>
    </source>
</evidence>
<gene>
    <name evidence="1" type="ORF">NAEGRDRAFT_76110</name>
</gene>
<protein>
    <submittedName>
        <fullName evidence="1">Predicted protein</fullName>
    </submittedName>
</protein>
<dbReference type="GeneID" id="8860888"/>
<evidence type="ECO:0000313" key="1">
    <source>
        <dbReference type="EMBL" id="EFC36218.1"/>
    </source>
</evidence>
<dbReference type="RefSeq" id="XP_002668962.1">
    <property type="nucleotide sequence ID" value="XM_002668916.1"/>
</dbReference>
<dbReference type="OrthoDB" id="10263243at2759"/>